<proteinExistence type="inferred from homology"/>
<evidence type="ECO:0000256" key="5">
    <source>
        <dbReference type="ARBA" id="ARBA00023070"/>
    </source>
</evidence>
<dbReference type="AlphaFoldDB" id="A0A7W2L0U2"/>
<accession>A0A7W2L0U2</accession>
<gene>
    <name evidence="8" type="ORF">H4C47_10975</name>
</gene>
<feature type="domain" description="Amine oxidase" evidence="7">
    <location>
        <begin position="4"/>
        <end position="73"/>
    </location>
</feature>
<keyword evidence="5" id="KW-0073">Auxin biosynthesis</keyword>
<dbReference type="SUPFAM" id="SSF51905">
    <property type="entry name" value="FAD/NAD(P)-binding domain"/>
    <property type="match status" value="1"/>
</dbReference>
<dbReference type="PANTHER" id="PTHR10742:SF410">
    <property type="entry name" value="LYSINE-SPECIFIC HISTONE DEMETHYLASE 2"/>
    <property type="match status" value="1"/>
</dbReference>
<evidence type="ECO:0000313" key="8">
    <source>
        <dbReference type="EMBL" id="MBA6116257.1"/>
    </source>
</evidence>
<dbReference type="InterPro" id="IPR036188">
    <property type="entry name" value="FAD/NAD-bd_sf"/>
</dbReference>
<dbReference type="RefSeq" id="WP_176512926.1">
    <property type="nucleotide sequence ID" value="NZ_JACGDG010000008.1"/>
</dbReference>
<evidence type="ECO:0000256" key="3">
    <source>
        <dbReference type="ARBA" id="ARBA00012535"/>
    </source>
</evidence>
<dbReference type="Proteomes" id="UP000553948">
    <property type="component" value="Unassembled WGS sequence"/>
</dbReference>
<dbReference type="Pfam" id="PF01593">
    <property type="entry name" value="Amino_oxidase"/>
    <property type="match status" value="3"/>
</dbReference>
<dbReference type="GO" id="GO:0050361">
    <property type="term" value="F:tryptophan 2-monooxygenase activity"/>
    <property type="evidence" value="ECO:0007669"/>
    <property type="project" value="UniProtKB-EC"/>
</dbReference>
<evidence type="ECO:0000313" key="9">
    <source>
        <dbReference type="Proteomes" id="UP000553948"/>
    </source>
</evidence>
<comment type="similarity">
    <text evidence="2">Belongs to the tryptophan 2-monooxygenase family.</text>
</comment>
<dbReference type="Gene3D" id="3.50.50.60">
    <property type="entry name" value="FAD/NAD(P)-binding domain"/>
    <property type="match status" value="2"/>
</dbReference>
<dbReference type="EC" id="1.13.12.3" evidence="3"/>
<comment type="catalytic activity">
    <reaction evidence="6">
        <text>L-tryptophan + O2 = indole-3-acetamide + CO2 + H2O</text>
        <dbReference type="Rhea" id="RHEA:16165"/>
        <dbReference type="ChEBI" id="CHEBI:15377"/>
        <dbReference type="ChEBI" id="CHEBI:15379"/>
        <dbReference type="ChEBI" id="CHEBI:16031"/>
        <dbReference type="ChEBI" id="CHEBI:16526"/>
        <dbReference type="ChEBI" id="CHEBI:57912"/>
        <dbReference type="EC" id="1.13.12.3"/>
    </reaction>
</comment>
<dbReference type="SUPFAM" id="SSF54373">
    <property type="entry name" value="FAD-linked reductases, C-terminal domain"/>
    <property type="match status" value="1"/>
</dbReference>
<feature type="domain" description="Amine oxidase" evidence="7">
    <location>
        <begin position="90"/>
        <end position="155"/>
    </location>
</feature>
<dbReference type="GO" id="GO:0009851">
    <property type="term" value="P:auxin biosynthetic process"/>
    <property type="evidence" value="ECO:0007669"/>
    <property type="project" value="UniProtKB-KW"/>
</dbReference>
<comment type="pathway">
    <text evidence="1">Plant hormone metabolism; auxin biosynthesis.</text>
</comment>
<dbReference type="InterPro" id="IPR002937">
    <property type="entry name" value="Amino_oxidase"/>
</dbReference>
<feature type="domain" description="Amine oxidase" evidence="7">
    <location>
        <begin position="241"/>
        <end position="399"/>
    </location>
</feature>
<evidence type="ECO:0000256" key="1">
    <source>
        <dbReference type="ARBA" id="ARBA00004814"/>
    </source>
</evidence>
<protein>
    <recommendedName>
        <fullName evidence="4">Tryptophan 2-monooxygenase</fullName>
        <ecNumber evidence="3">1.13.12.3</ecNumber>
    </recommendedName>
</protein>
<reference evidence="8 9" key="1">
    <citation type="submission" date="2020-07" db="EMBL/GenBank/DDBJ databases">
        <title>Diversity of carbapenemase encoding genes among Pseudomonas putida group clinical isolates in a tertiary Brazilian hospital.</title>
        <authorList>
            <person name="Alberto-Lei F."/>
            <person name="Nodari C.S."/>
            <person name="Streling A.P."/>
            <person name="Paulino J.T."/>
            <person name="Bessa-Neto F.O."/>
            <person name="Cayo R."/>
            <person name="Gales A.C."/>
        </authorList>
    </citation>
    <scope>NUCLEOTIDE SEQUENCE [LARGE SCALE GENOMIC DNA]</scope>
    <source>
        <strain evidence="8 9">12464</strain>
    </source>
</reference>
<dbReference type="EMBL" id="JACGDG010000008">
    <property type="protein sequence ID" value="MBA6116257.1"/>
    <property type="molecule type" value="Genomic_DNA"/>
</dbReference>
<comment type="caution">
    <text evidence="8">The sequence shown here is derived from an EMBL/GenBank/DDBJ whole genome shotgun (WGS) entry which is preliminary data.</text>
</comment>
<evidence type="ECO:0000256" key="6">
    <source>
        <dbReference type="ARBA" id="ARBA00047321"/>
    </source>
</evidence>
<name>A0A7W2L0U2_PSEPU</name>
<organism evidence="8 9">
    <name type="scientific">Pseudomonas putida</name>
    <name type="common">Arthrobacter siderocapsulatus</name>
    <dbReference type="NCBI Taxonomy" id="303"/>
    <lineage>
        <taxon>Bacteria</taxon>
        <taxon>Pseudomonadati</taxon>
        <taxon>Pseudomonadota</taxon>
        <taxon>Gammaproteobacteria</taxon>
        <taxon>Pseudomonadales</taxon>
        <taxon>Pseudomonadaceae</taxon>
        <taxon>Pseudomonas</taxon>
    </lineage>
</organism>
<evidence type="ECO:0000256" key="2">
    <source>
        <dbReference type="ARBA" id="ARBA00005833"/>
    </source>
</evidence>
<evidence type="ECO:0000259" key="7">
    <source>
        <dbReference type="Pfam" id="PF01593"/>
    </source>
</evidence>
<dbReference type="PANTHER" id="PTHR10742">
    <property type="entry name" value="FLAVIN MONOAMINE OXIDASE"/>
    <property type="match status" value="1"/>
</dbReference>
<sequence>MHRPTAWHVTHWSQDAFCRGAYSALLPGGSVEHRRALGECLSGRLVIAGEACNPHAPAMAHGAWDDGVRAADLATQNGAHRVIVIGAGCAGLAAARHLRAHGVDCAVIEARDRIGGRTFSVQLGSVTVDVGAAWLQQFADNALAREAERLGGRVEATDFSQPLCAASDGPIHGIDEAWQALRQGVERSTPLAEGVARYLAGLEPDQARIARYAIDANLISEACLALDELSVASLDEEGVGNDDHFLPGGYSQLIEHLADGIDIRLGQPVAQIDWRGSELCINAERGDFCICTVPLGVLKLLEFVPQLPQRQQEALAHLGLGKLEKVVLQFDQRWWPRSPTGYLRWYDTPANWIEWLDLTDAVGKPTVVGLIAADAVERQFASRSDEEIALAARDALKAWAWAVDHCGWRSRRA</sequence>
<dbReference type="InterPro" id="IPR050281">
    <property type="entry name" value="Flavin_monoamine_oxidase"/>
</dbReference>
<evidence type="ECO:0000256" key="4">
    <source>
        <dbReference type="ARBA" id="ARBA00017871"/>
    </source>
</evidence>